<proteinExistence type="predicted"/>
<evidence type="ECO:0000313" key="2">
    <source>
        <dbReference type="EMBL" id="SCG38453.1"/>
    </source>
</evidence>
<dbReference type="RefSeq" id="WP_172892351.1">
    <property type="nucleotide sequence ID" value="NZ_LT607753.1"/>
</dbReference>
<dbReference type="InterPro" id="IPR018973">
    <property type="entry name" value="MZB"/>
</dbReference>
<reference evidence="3" key="1">
    <citation type="submission" date="2016-06" db="EMBL/GenBank/DDBJ databases">
        <authorList>
            <person name="Varghese N."/>
            <person name="Submissions Spin"/>
        </authorList>
    </citation>
    <scope>NUCLEOTIDE SEQUENCE [LARGE SCALE GENOMIC DNA]</scope>
    <source>
        <strain evidence="3">DSM 45161</strain>
    </source>
</reference>
<feature type="domain" description="MrfA-like Zn-binding" evidence="1">
    <location>
        <begin position="510"/>
        <end position="612"/>
    </location>
</feature>
<dbReference type="AlphaFoldDB" id="A0A1C5GXM0"/>
<protein>
    <recommendedName>
        <fullName evidence="1">MrfA-like Zn-binding domain-containing protein</fullName>
    </recommendedName>
</protein>
<evidence type="ECO:0000259" key="1">
    <source>
        <dbReference type="Pfam" id="PF09369"/>
    </source>
</evidence>
<dbReference type="InterPro" id="IPR047721">
    <property type="entry name" value="DrmB"/>
</dbReference>
<accession>A0A1C5GXM0</accession>
<dbReference type="NCBIfam" id="NF038324">
    <property type="entry name" value="DrmB_fam"/>
    <property type="match status" value="1"/>
</dbReference>
<keyword evidence="3" id="KW-1185">Reference proteome</keyword>
<dbReference type="Proteomes" id="UP000198215">
    <property type="component" value="Chromosome I"/>
</dbReference>
<evidence type="ECO:0000313" key="3">
    <source>
        <dbReference type="Proteomes" id="UP000198215"/>
    </source>
</evidence>
<sequence>MSTGNMRRSQLVTPFGVGAMSVLVNGTSVITAGLDHWYDVDDVNNLALEEYQEHDWRLEARLRVSEFRLPPDWRQRGTGNDTRNVRLAVPVLRFPRWSFCMYCKRLKLSTLSMQQQEQCPDREHGDRQYKPRMSQVPFVAICRNGHIDDFPFDKWVHRSNNPQCAGLLRLVSRGGNGLEGQVVTCGYDAKGDRVQGLGCGADRSLQNITATLPASVGEEHTWLTDRLAGPEDPHYCTGARPWLHRLEGACDLPVRAALRAAGNVYFPKVESSIYLPRQEGTVSAQMHELMRHPAVSTTMRTLHSIFGPELDIGLLRKQLVQNVPPELFRPISDDELMAGYRDFFGIGAEQPQPAGDSDAELLTGDEEWRHPEFKQIRETPKDDYLTATDPGVHTALEPYLERVRSVDILRETRALRGFTRVYDEVLRLSVGKALLRRTPLHPDQDWLPAYVVKGEGIYFELDPGRLAAWEARAEVQRRADKIAANYGLAAHQRGLQDRPLTPRFALLHTLGHLLINELVFTCGYSSASLRERLYVSTTPGREMAGLLIYTAAGDSEGTMGGLVRMARPDNLRSVFAAAISGARWCSTDPVCMDVGEKGQGPDSCNLAACHGCALLPETSCEEFNRFLDRGLVTGTFNDPDLGYFSQVDL</sequence>
<dbReference type="EMBL" id="LT607753">
    <property type="protein sequence ID" value="SCG38453.1"/>
    <property type="molecule type" value="Genomic_DNA"/>
</dbReference>
<organism evidence="2 3">
    <name type="scientific">Micromonospora coxensis</name>
    <dbReference type="NCBI Taxonomy" id="356852"/>
    <lineage>
        <taxon>Bacteria</taxon>
        <taxon>Bacillati</taxon>
        <taxon>Actinomycetota</taxon>
        <taxon>Actinomycetes</taxon>
        <taxon>Micromonosporales</taxon>
        <taxon>Micromonosporaceae</taxon>
        <taxon>Micromonospora</taxon>
    </lineage>
</organism>
<name>A0A1C5GXM0_9ACTN</name>
<gene>
    <name evidence="2" type="ORF">GA0070614_0519</name>
</gene>
<dbReference type="Pfam" id="PF09369">
    <property type="entry name" value="MZB"/>
    <property type="match status" value="1"/>
</dbReference>